<gene>
    <name evidence="8" type="ORF">KL86SPO_50126</name>
</gene>
<accession>A0A212LXQ8</accession>
<comment type="similarity">
    <text evidence="1">Belongs to the 'phage' integrase family.</text>
</comment>
<dbReference type="CDD" id="cd01189">
    <property type="entry name" value="INT_ICEBs1_C_like"/>
    <property type="match status" value="1"/>
</dbReference>
<dbReference type="PANTHER" id="PTHR30349:SF64">
    <property type="entry name" value="PROPHAGE INTEGRASE INTD-RELATED"/>
    <property type="match status" value="1"/>
</dbReference>
<dbReference type="Pfam" id="PF00589">
    <property type="entry name" value="Phage_integrase"/>
    <property type="match status" value="1"/>
</dbReference>
<organism evidence="8">
    <name type="scientific">uncultured Sporomusa sp</name>
    <dbReference type="NCBI Taxonomy" id="307249"/>
    <lineage>
        <taxon>Bacteria</taxon>
        <taxon>Bacillati</taxon>
        <taxon>Bacillota</taxon>
        <taxon>Negativicutes</taxon>
        <taxon>Selenomonadales</taxon>
        <taxon>Sporomusaceae</taxon>
        <taxon>Sporomusa</taxon>
        <taxon>environmental samples</taxon>
    </lineage>
</organism>
<dbReference type="SUPFAM" id="SSF56349">
    <property type="entry name" value="DNA breaking-rejoining enzymes"/>
    <property type="match status" value="1"/>
</dbReference>
<dbReference type="PROSITE" id="PS51898">
    <property type="entry name" value="TYR_RECOMBINASE"/>
    <property type="match status" value="1"/>
</dbReference>
<proteinExistence type="inferred from homology"/>
<keyword evidence="3 5" id="KW-0238">DNA-binding</keyword>
<dbReference type="GO" id="GO:0003677">
    <property type="term" value="F:DNA binding"/>
    <property type="evidence" value="ECO:0007669"/>
    <property type="project" value="UniProtKB-UniRule"/>
</dbReference>
<feature type="domain" description="Tyr recombinase" evidence="6">
    <location>
        <begin position="180"/>
        <end position="382"/>
    </location>
</feature>
<protein>
    <submittedName>
        <fullName evidence="8">Integrase family protein (Modular protein)</fullName>
    </submittedName>
</protein>
<evidence type="ECO:0000256" key="5">
    <source>
        <dbReference type="PROSITE-ProRule" id="PRU01248"/>
    </source>
</evidence>
<dbReference type="Gene3D" id="1.10.150.130">
    <property type="match status" value="1"/>
</dbReference>
<dbReference type="PANTHER" id="PTHR30349">
    <property type="entry name" value="PHAGE INTEGRASE-RELATED"/>
    <property type="match status" value="1"/>
</dbReference>
<dbReference type="GO" id="GO:0015074">
    <property type="term" value="P:DNA integration"/>
    <property type="evidence" value="ECO:0007669"/>
    <property type="project" value="UniProtKB-KW"/>
</dbReference>
<dbReference type="InterPro" id="IPR004107">
    <property type="entry name" value="Integrase_SAM-like_N"/>
</dbReference>
<name>A0A212LXQ8_9FIRM</name>
<dbReference type="InterPro" id="IPR013762">
    <property type="entry name" value="Integrase-like_cat_sf"/>
</dbReference>
<dbReference type="InterPro" id="IPR002104">
    <property type="entry name" value="Integrase_catalytic"/>
</dbReference>
<reference evidence="8" key="1">
    <citation type="submission" date="2016-08" db="EMBL/GenBank/DDBJ databases">
        <authorList>
            <person name="Seilhamer J.J."/>
        </authorList>
    </citation>
    <scope>NUCLEOTIDE SEQUENCE</scope>
    <source>
        <strain evidence="8">86</strain>
    </source>
</reference>
<dbReference type="InterPro" id="IPR050090">
    <property type="entry name" value="Tyrosine_recombinase_XerCD"/>
</dbReference>
<evidence type="ECO:0000313" key="8">
    <source>
        <dbReference type="EMBL" id="SCM82355.1"/>
    </source>
</evidence>
<keyword evidence="4" id="KW-0233">DNA recombination</keyword>
<dbReference type="AlphaFoldDB" id="A0A212LXQ8"/>
<dbReference type="InterPro" id="IPR044068">
    <property type="entry name" value="CB"/>
</dbReference>
<evidence type="ECO:0000256" key="2">
    <source>
        <dbReference type="ARBA" id="ARBA00022908"/>
    </source>
</evidence>
<evidence type="ECO:0000256" key="3">
    <source>
        <dbReference type="ARBA" id="ARBA00023125"/>
    </source>
</evidence>
<dbReference type="Gene3D" id="1.10.443.10">
    <property type="entry name" value="Intergrase catalytic core"/>
    <property type="match status" value="1"/>
</dbReference>
<evidence type="ECO:0000259" key="6">
    <source>
        <dbReference type="PROSITE" id="PS51898"/>
    </source>
</evidence>
<feature type="domain" description="Core-binding (CB)" evidence="7">
    <location>
        <begin position="63"/>
        <end position="157"/>
    </location>
</feature>
<dbReference type="GO" id="GO:0006310">
    <property type="term" value="P:DNA recombination"/>
    <property type="evidence" value="ECO:0007669"/>
    <property type="project" value="UniProtKB-KW"/>
</dbReference>
<evidence type="ECO:0000256" key="4">
    <source>
        <dbReference type="ARBA" id="ARBA00023172"/>
    </source>
</evidence>
<dbReference type="RefSeq" id="WP_288185034.1">
    <property type="nucleotide sequence ID" value="NZ_LT608335.1"/>
</dbReference>
<dbReference type="EMBL" id="FMJE01000005">
    <property type="protein sequence ID" value="SCM82355.1"/>
    <property type="molecule type" value="Genomic_DNA"/>
</dbReference>
<dbReference type="Pfam" id="PF14659">
    <property type="entry name" value="Phage_int_SAM_3"/>
    <property type="match status" value="1"/>
</dbReference>
<dbReference type="InterPro" id="IPR011010">
    <property type="entry name" value="DNA_brk_join_enz"/>
</dbReference>
<keyword evidence="2" id="KW-0229">DNA integration</keyword>
<sequence length="401" mass="45991">MPGSIRKRGNAYCLTVSHGYDECGKQNRFYKTVQAKSDAEAQKQLALFYAEVVSGKQERQTKMTLRAYVDYWRENYGSNPKFLSRKTYERYNELLNGRIIPALGHLRLDEIQPGHILRFLRELQKPGVRMDGKPGVLSDRQIEMYYRLLSAIFNKAVKWKLMPENPCASVDAPKVEYDPEDIRIYDEETLGQFLNTLETDPKVKTKYKALVYIALITGMRRGEILALEWSAIDLERCQIYVRQASEYIVGQPVTTKDPKTKGSKRKLSISDDIVYLLNLLKEEQVQQQNKKGDKWVISDRVFTNNTGGPMHVNTFHNWLQKFTAANSLPPISPHDFRHMSATYKLQEGAGLKAVQGDLGHTRVGTTNRYTHRLESAARDATNRMTAFVQRIKQTAATKDSE</sequence>
<evidence type="ECO:0000256" key="1">
    <source>
        <dbReference type="ARBA" id="ARBA00008857"/>
    </source>
</evidence>
<evidence type="ECO:0000259" key="7">
    <source>
        <dbReference type="PROSITE" id="PS51900"/>
    </source>
</evidence>
<dbReference type="InterPro" id="IPR010998">
    <property type="entry name" value="Integrase_recombinase_N"/>
</dbReference>
<dbReference type="PROSITE" id="PS51900">
    <property type="entry name" value="CB"/>
    <property type="match status" value="1"/>
</dbReference>